<evidence type="ECO:0000313" key="2">
    <source>
        <dbReference type="EMBL" id="KAJ9131964.1"/>
    </source>
</evidence>
<accession>A0AA38R1A8</accession>
<proteinExistence type="predicted"/>
<protein>
    <submittedName>
        <fullName evidence="2">Uncharacterized protein</fullName>
    </submittedName>
</protein>
<keyword evidence="3" id="KW-1185">Reference proteome</keyword>
<gene>
    <name evidence="2" type="ORF">NKR19_g9450</name>
</gene>
<feature type="compositionally biased region" description="Low complexity" evidence="1">
    <location>
        <begin position="51"/>
        <end position="62"/>
    </location>
</feature>
<dbReference type="Proteomes" id="UP001174691">
    <property type="component" value="Unassembled WGS sequence"/>
</dbReference>
<dbReference type="EMBL" id="JANBVN010000227">
    <property type="protein sequence ID" value="KAJ9131964.1"/>
    <property type="molecule type" value="Genomic_DNA"/>
</dbReference>
<feature type="region of interest" description="Disordered" evidence="1">
    <location>
        <begin position="44"/>
        <end position="69"/>
    </location>
</feature>
<reference evidence="2" key="1">
    <citation type="submission" date="2022-07" db="EMBL/GenBank/DDBJ databases">
        <title>Fungi with potential for degradation of polypropylene.</title>
        <authorList>
            <person name="Gostincar C."/>
        </authorList>
    </citation>
    <scope>NUCLEOTIDE SEQUENCE</scope>
    <source>
        <strain evidence="2">EXF-13287</strain>
    </source>
</reference>
<name>A0AA38R1A8_9PEZI</name>
<comment type="caution">
    <text evidence="2">The sequence shown here is derived from an EMBL/GenBank/DDBJ whole genome shotgun (WGS) entry which is preliminary data.</text>
</comment>
<evidence type="ECO:0000313" key="3">
    <source>
        <dbReference type="Proteomes" id="UP001174691"/>
    </source>
</evidence>
<dbReference type="AlphaFoldDB" id="A0AA38R1A8"/>
<sequence length="406" mass="44959">MFQTKPLSRVLPTLHKPLPLNRREAQRLLDTLTTSFRKHLDKEHGWLPDEAAPSASTAQPTPAHRRPTDYHLSSILSNPLFNPPTTSLTPTSASSTHARHVADIFAKETAVFDQAVARGLMTTARAHGFLLAVRNIILRSSFLSEPEGMRASGAGTRVAAWIHGAGLEKDLSFLRHEHFVRLLVGFMVAEGLDEKLWTWLQQIRDMPSSPSSPSPSPSPSHGGVVALQQPPPRWFSLLGHMAYAKTLDGSGTLDAAYATILRGEALFRRDDYQKLVHPWLLVWWHSTVKAWRFSPASEDLFEGYVAISDHLDRPLVLQRAHLDLHHPNPAKTDPARAVGLLTDNGPTGWRQALAVPKRRLGTIPSQIMSLGLDTVKYLSEAGDSALAQRILEVLQREIEPLFPANA</sequence>
<organism evidence="2 3">
    <name type="scientific">Coniochaeta hoffmannii</name>
    <dbReference type="NCBI Taxonomy" id="91930"/>
    <lineage>
        <taxon>Eukaryota</taxon>
        <taxon>Fungi</taxon>
        <taxon>Dikarya</taxon>
        <taxon>Ascomycota</taxon>
        <taxon>Pezizomycotina</taxon>
        <taxon>Sordariomycetes</taxon>
        <taxon>Sordariomycetidae</taxon>
        <taxon>Coniochaetales</taxon>
        <taxon>Coniochaetaceae</taxon>
        <taxon>Coniochaeta</taxon>
    </lineage>
</organism>
<evidence type="ECO:0000256" key="1">
    <source>
        <dbReference type="SAM" id="MobiDB-lite"/>
    </source>
</evidence>